<dbReference type="InterPro" id="IPR000600">
    <property type="entry name" value="ROK"/>
</dbReference>
<comment type="similarity">
    <text evidence="1">Belongs to the ROK (NagC/XylR) family.</text>
</comment>
<dbReference type="AlphaFoldDB" id="A0A449B026"/>
<dbReference type="PANTHER" id="PTHR18964">
    <property type="entry name" value="ROK (REPRESSOR, ORF, KINASE) FAMILY"/>
    <property type="match status" value="1"/>
</dbReference>
<dbReference type="EMBL" id="LR215032">
    <property type="protein sequence ID" value="VEU73120.1"/>
    <property type="molecule type" value="Genomic_DNA"/>
</dbReference>
<dbReference type="Proteomes" id="UP000289862">
    <property type="component" value="Plasmid 2"/>
</dbReference>
<dbReference type="EC" id="2.7.1.60" evidence="2"/>
<dbReference type="OrthoDB" id="9796533at2"/>
<dbReference type="InterPro" id="IPR043129">
    <property type="entry name" value="ATPase_NBD"/>
</dbReference>
<reference evidence="2 3" key="1">
    <citation type="submission" date="2019-01" db="EMBL/GenBank/DDBJ databases">
        <authorList>
            <consortium name="Pathogen Informatics"/>
        </authorList>
    </citation>
    <scope>NUCLEOTIDE SEQUENCE [LARGE SCALE GENOMIC DNA]</scope>
    <source>
        <strain evidence="2 3">NCTC10186</strain>
        <plasmid evidence="3">2</plasmid>
    </source>
</reference>
<name>A0A449B026_9BACT</name>
<evidence type="ECO:0000313" key="2">
    <source>
        <dbReference type="EMBL" id="VEU73120.1"/>
    </source>
</evidence>
<keyword evidence="3" id="KW-1185">Reference proteome</keyword>
<dbReference type="SUPFAM" id="SSF53067">
    <property type="entry name" value="Actin-like ATPase domain"/>
    <property type="match status" value="1"/>
</dbReference>
<proteinExistence type="inferred from homology"/>
<evidence type="ECO:0000313" key="3">
    <source>
        <dbReference type="Proteomes" id="UP000289862"/>
    </source>
</evidence>
<keyword evidence="2" id="KW-0418">Kinase</keyword>
<dbReference type="KEGG" id="mgal:NCTC10186_00609"/>
<accession>A0A449B026</accession>
<dbReference type="GO" id="GO:0009384">
    <property type="term" value="F:N-acylmannosamine kinase activity"/>
    <property type="evidence" value="ECO:0007669"/>
    <property type="project" value="UniProtKB-EC"/>
</dbReference>
<sequence>MNNNLKNNFAAVDIGGTNIRFALFDQNGQIILKEKTQTNYHDAQQNMNWIIEHINFHKVNFLALSIPGPSDYTNGIVLKSPNLGPTWENLDIKNLLLNKTNLKDIVFENDANAMAYANHKIHNLDSQTISQFYTISTGFGAGLVIDGKVYHGNKYYAQEIAQLPISRVPFLGKHRLKNPFALELHCSGTGIATKAQFYKIGTEAKEVFQLAKENNVLAQKIIDEAEETLARMFAISAGTIAPHYFFVGGSVALNAKFLIQNAFNKAKEWSDSNHFNEIKLIFDKLGDDSALVGLYHLIKDKN</sequence>
<geneLocation type="plasmid" evidence="2 3">
    <name>2</name>
</geneLocation>
<keyword evidence="2" id="KW-0808">Transferase</keyword>
<keyword evidence="2" id="KW-0614">Plasmid</keyword>
<dbReference type="RefSeq" id="WP_119572296.1">
    <property type="nucleotide sequence ID" value="NZ_LR215032.1"/>
</dbReference>
<dbReference type="Gene3D" id="3.30.420.40">
    <property type="match status" value="2"/>
</dbReference>
<evidence type="ECO:0000256" key="1">
    <source>
        <dbReference type="ARBA" id="ARBA00006479"/>
    </source>
</evidence>
<protein>
    <submittedName>
        <fullName evidence="2">N-acetylmannosamine kinase</fullName>
        <ecNumber evidence="2">2.7.1.60</ecNumber>
    </submittedName>
</protein>
<organism evidence="2 3">
    <name type="scientific">Mycoplasmopsis gallopavonis</name>
    <dbReference type="NCBI Taxonomy" id="76629"/>
    <lineage>
        <taxon>Bacteria</taxon>
        <taxon>Bacillati</taxon>
        <taxon>Mycoplasmatota</taxon>
        <taxon>Mycoplasmoidales</taxon>
        <taxon>Metamycoplasmataceae</taxon>
        <taxon>Mycoplasmopsis</taxon>
    </lineage>
</organism>
<gene>
    <name evidence="2" type="primary">nanK</name>
    <name evidence="2" type="ORF">NCTC10186_00609</name>
</gene>
<dbReference type="Pfam" id="PF00480">
    <property type="entry name" value="ROK"/>
    <property type="match status" value="1"/>
</dbReference>
<dbReference type="PANTHER" id="PTHR18964:SF149">
    <property type="entry name" value="BIFUNCTIONAL UDP-N-ACETYLGLUCOSAMINE 2-EPIMERASE_N-ACETYLMANNOSAMINE KINASE"/>
    <property type="match status" value="1"/>
</dbReference>